<organism evidence="3 4">
    <name type="scientific">Aeromonas veronii</name>
    <dbReference type="NCBI Taxonomy" id="654"/>
    <lineage>
        <taxon>Bacteria</taxon>
        <taxon>Pseudomonadati</taxon>
        <taxon>Pseudomonadota</taxon>
        <taxon>Gammaproteobacteria</taxon>
        <taxon>Aeromonadales</taxon>
        <taxon>Aeromonadaceae</taxon>
        <taxon>Aeromonas</taxon>
    </lineage>
</organism>
<protein>
    <submittedName>
        <fullName evidence="3">Diguanylate cyclase (GGDEF) domain-containing protein</fullName>
    </submittedName>
</protein>
<dbReference type="CDD" id="cd01948">
    <property type="entry name" value="EAL"/>
    <property type="match status" value="1"/>
</dbReference>
<dbReference type="AlphaFoldDB" id="A0A653L147"/>
<dbReference type="PROSITE" id="PS50887">
    <property type="entry name" value="GGDEF"/>
    <property type="match status" value="1"/>
</dbReference>
<dbReference type="PANTHER" id="PTHR44757">
    <property type="entry name" value="DIGUANYLATE CYCLASE DGCP"/>
    <property type="match status" value="1"/>
</dbReference>
<dbReference type="EMBL" id="CABWLC010000012">
    <property type="protein sequence ID" value="VXA84763.1"/>
    <property type="molecule type" value="Genomic_DNA"/>
</dbReference>
<dbReference type="SMART" id="SM00267">
    <property type="entry name" value="GGDEF"/>
    <property type="match status" value="1"/>
</dbReference>
<dbReference type="InterPro" id="IPR000160">
    <property type="entry name" value="GGDEF_dom"/>
</dbReference>
<evidence type="ECO:0000313" key="4">
    <source>
        <dbReference type="Proteomes" id="UP000439123"/>
    </source>
</evidence>
<dbReference type="PANTHER" id="PTHR44757:SF2">
    <property type="entry name" value="BIOFILM ARCHITECTURE MAINTENANCE PROTEIN MBAA"/>
    <property type="match status" value="1"/>
</dbReference>
<dbReference type="CDD" id="cd01949">
    <property type="entry name" value="GGDEF"/>
    <property type="match status" value="1"/>
</dbReference>
<dbReference type="SMART" id="SM00052">
    <property type="entry name" value="EAL"/>
    <property type="match status" value="1"/>
</dbReference>
<dbReference type="Pfam" id="PF00990">
    <property type="entry name" value="GGDEF"/>
    <property type="match status" value="1"/>
</dbReference>
<dbReference type="Proteomes" id="UP000439123">
    <property type="component" value="Unassembled WGS sequence"/>
</dbReference>
<dbReference type="Gene3D" id="3.20.20.450">
    <property type="entry name" value="EAL domain"/>
    <property type="match status" value="1"/>
</dbReference>
<dbReference type="SUPFAM" id="SSF55073">
    <property type="entry name" value="Nucleotide cyclase"/>
    <property type="match status" value="1"/>
</dbReference>
<dbReference type="PROSITE" id="PS50883">
    <property type="entry name" value="EAL"/>
    <property type="match status" value="1"/>
</dbReference>
<reference evidence="3 4" key="1">
    <citation type="submission" date="2019-10" db="EMBL/GenBank/DDBJ databases">
        <authorList>
            <person name="Karimi E."/>
        </authorList>
    </citation>
    <scope>NUCLEOTIDE SEQUENCE [LARGE SCALE GENOMIC DNA]</scope>
    <source>
        <strain evidence="3">Aeromonas sp. 8C</strain>
    </source>
</reference>
<evidence type="ECO:0000259" key="1">
    <source>
        <dbReference type="PROSITE" id="PS50883"/>
    </source>
</evidence>
<proteinExistence type="predicted"/>
<dbReference type="Pfam" id="PF00563">
    <property type="entry name" value="EAL"/>
    <property type="match status" value="1"/>
</dbReference>
<dbReference type="InterPro" id="IPR052155">
    <property type="entry name" value="Biofilm_reg_signaling"/>
</dbReference>
<dbReference type="Gene3D" id="3.30.70.270">
    <property type="match status" value="1"/>
</dbReference>
<dbReference type="InterPro" id="IPR001633">
    <property type="entry name" value="EAL_dom"/>
</dbReference>
<gene>
    <name evidence="3" type="ORF">AERO8C_20030</name>
</gene>
<evidence type="ECO:0000313" key="3">
    <source>
        <dbReference type="EMBL" id="VXA84763.1"/>
    </source>
</evidence>
<dbReference type="NCBIfam" id="TIGR00254">
    <property type="entry name" value="GGDEF"/>
    <property type="match status" value="1"/>
</dbReference>
<accession>A0A653L147</accession>
<dbReference type="InterPro" id="IPR035919">
    <property type="entry name" value="EAL_sf"/>
</dbReference>
<sequence length="667" mass="75069">MNDLDQMNTLDERLLKTMDVLHTPIWVYDIEHHHIFWANSAALSVWEATSLDELCSRDFSADMATAIDLLLQRYLGDFQQGRSYNEWWTLSPKGVKKQIYLRLSGIQLAGRLMMMTEAVLDSDTLYQESSLATGDTLACLFDSHGVFESGNYHFEMCFGHQIAKLSQVFSGNDDSFYQKLSRLDEVVTEGECRTLKGMRWFQYQFRYIQQGARILLTMRDITDRKLEELEHRHLAWHDSLTGLLNRYGLMKSLEAYCGLGERFALVFMDLDNFKLVNDNYGHKAGDRLLERVAGRLKQICPRDVELARLGGDEFTALVPLGNQGDRAQEVADQMLSQMTKPLQLSGLPEVTIGGSIGIAIYPDDADDGDNLITRADMAMYQAKQMGRLRWQRFTPSMQQTLQRKLNLKQFLAKAIGRQELSLCYQPQVDAAKRRLIGYEALLRWYNPVLGHVSPVEFIPLAEEMGLIREIGSWVLSTALAQVASWQKRFHQRVPVSVNLSGFQLSSALPGQVRQQLELHGVDASLLTLELTETVLMLDMKGCLGILDDLSEQGIKIAIDDFGTGYSSLAYLNRLPINNIKLDRSFVVGLNLPVIRATAAMATNLGLGIMAEGVEEPHELAALQTQGCHVFQGYLFSKPLTVAQVEASGFVVECQVGRYPLLDAVMAE</sequence>
<dbReference type="SUPFAM" id="SSF141868">
    <property type="entry name" value="EAL domain-like"/>
    <property type="match status" value="1"/>
</dbReference>
<dbReference type="InterPro" id="IPR029787">
    <property type="entry name" value="Nucleotide_cyclase"/>
</dbReference>
<feature type="domain" description="EAL" evidence="1">
    <location>
        <begin position="404"/>
        <end position="652"/>
    </location>
</feature>
<evidence type="ECO:0000259" key="2">
    <source>
        <dbReference type="PROSITE" id="PS50887"/>
    </source>
</evidence>
<name>A0A653L147_AERVE</name>
<dbReference type="InterPro" id="IPR043128">
    <property type="entry name" value="Rev_trsase/Diguanyl_cyclase"/>
</dbReference>
<feature type="domain" description="GGDEF" evidence="2">
    <location>
        <begin position="261"/>
        <end position="395"/>
    </location>
</feature>